<comment type="caution">
    <text evidence="4">The sequence shown here is derived from an EMBL/GenBank/DDBJ whole genome shotgun (WGS) entry which is preliminary data.</text>
</comment>
<gene>
    <name evidence="4" type="ORF">D0Y65_055420</name>
</gene>
<dbReference type="AlphaFoldDB" id="A0A445EXW1"/>
<evidence type="ECO:0000259" key="3">
    <source>
        <dbReference type="PROSITE" id="PS50280"/>
    </source>
</evidence>
<feature type="domain" description="SET" evidence="3">
    <location>
        <begin position="1"/>
        <end position="91"/>
    </location>
</feature>
<accession>A0A445EXW1</accession>
<keyword evidence="4" id="KW-0808">Transferase</keyword>
<proteinExistence type="predicted"/>
<keyword evidence="1" id="KW-0805">Transcription regulation</keyword>
<keyword evidence="2" id="KW-0804">Transcription</keyword>
<evidence type="ECO:0000256" key="2">
    <source>
        <dbReference type="ARBA" id="ARBA00023163"/>
    </source>
</evidence>
<dbReference type="PANTHER" id="PTHR45838:SF4">
    <property type="entry name" value="HISTONE-LYSINE N-METHYLTRANSFERASE TRITHORAX"/>
    <property type="match status" value="1"/>
</dbReference>
<dbReference type="SUPFAM" id="SSF82199">
    <property type="entry name" value="SET domain"/>
    <property type="match status" value="1"/>
</dbReference>
<dbReference type="Gene3D" id="2.170.270.10">
    <property type="entry name" value="SET domain"/>
    <property type="match status" value="1"/>
</dbReference>
<dbReference type="GO" id="GO:0035097">
    <property type="term" value="C:histone methyltransferase complex"/>
    <property type="evidence" value="ECO:0007669"/>
    <property type="project" value="TreeGrafter"/>
</dbReference>
<dbReference type="GO" id="GO:0032259">
    <property type="term" value="P:methylation"/>
    <property type="evidence" value="ECO:0007669"/>
    <property type="project" value="UniProtKB-KW"/>
</dbReference>
<dbReference type="InterPro" id="IPR001214">
    <property type="entry name" value="SET_dom"/>
</dbReference>
<dbReference type="InterPro" id="IPR046341">
    <property type="entry name" value="SET_dom_sf"/>
</dbReference>
<evidence type="ECO:0000313" key="4">
    <source>
        <dbReference type="EMBL" id="RZB41179.1"/>
    </source>
</evidence>
<dbReference type="PROSITE" id="PS50280">
    <property type="entry name" value="SET"/>
    <property type="match status" value="1"/>
</dbReference>
<dbReference type="GO" id="GO:0042800">
    <property type="term" value="F:histone H3K4 methyltransferase activity"/>
    <property type="evidence" value="ECO:0007669"/>
    <property type="project" value="TreeGrafter"/>
</dbReference>
<dbReference type="PANTHER" id="PTHR45838">
    <property type="entry name" value="HISTONE-LYSINE-N-METHYLTRANSFERASE 2 KMT2 FAMILY MEMBER"/>
    <property type="match status" value="1"/>
</dbReference>
<keyword evidence="5" id="KW-1185">Reference proteome</keyword>
<evidence type="ECO:0000256" key="1">
    <source>
        <dbReference type="ARBA" id="ARBA00023015"/>
    </source>
</evidence>
<sequence>MSQLDSKGVVGTTHLLKVDSPNTDGIDPGDSCLRKNLTQAMWDSILDQSFSLVRIYPNCYSRVISVNGDEHIIIFAKRDIKQWEELTYDYRFTSSPNEAEGAIAVIIIRSVWKASLNILLIRRTLLLYARNLLMSLIDASSVISHLIGTKLLI</sequence>
<dbReference type="EMBL" id="QZWG01001076">
    <property type="protein sequence ID" value="RZB41179.1"/>
    <property type="molecule type" value="Genomic_DNA"/>
</dbReference>
<organism evidence="4 5">
    <name type="scientific">Glycine soja</name>
    <name type="common">Wild soybean</name>
    <dbReference type="NCBI Taxonomy" id="3848"/>
    <lineage>
        <taxon>Eukaryota</taxon>
        <taxon>Viridiplantae</taxon>
        <taxon>Streptophyta</taxon>
        <taxon>Embryophyta</taxon>
        <taxon>Tracheophyta</taxon>
        <taxon>Spermatophyta</taxon>
        <taxon>Magnoliopsida</taxon>
        <taxon>eudicotyledons</taxon>
        <taxon>Gunneridae</taxon>
        <taxon>Pentapetalae</taxon>
        <taxon>rosids</taxon>
        <taxon>fabids</taxon>
        <taxon>Fabales</taxon>
        <taxon>Fabaceae</taxon>
        <taxon>Papilionoideae</taxon>
        <taxon>50 kb inversion clade</taxon>
        <taxon>NPAAA clade</taxon>
        <taxon>indigoferoid/millettioid clade</taxon>
        <taxon>Phaseoleae</taxon>
        <taxon>Glycine</taxon>
        <taxon>Glycine subgen. Soja</taxon>
    </lineage>
</organism>
<dbReference type="Proteomes" id="UP000289340">
    <property type="component" value="Unassembled WGS sequence"/>
</dbReference>
<dbReference type="Pfam" id="PF00856">
    <property type="entry name" value="SET"/>
    <property type="match status" value="1"/>
</dbReference>
<reference evidence="4 5" key="1">
    <citation type="submission" date="2018-09" db="EMBL/GenBank/DDBJ databases">
        <title>A high-quality reference genome of wild soybean provides a powerful tool to mine soybean genomes.</title>
        <authorList>
            <person name="Xie M."/>
            <person name="Chung C.Y.L."/>
            <person name="Li M.-W."/>
            <person name="Wong F.-L."/>
            <person name="Chan T.-F."/>
            <person name="Lam H.-M."/>
        </authorList>
    </citation>
    <scope>NUCLEOTIDE SEQUENCE [LARGE SCALE GENOMIC DNA]</scope>
    <source>
        <strain evidence="5">cv. W05</strain>
        <tissue evidence="4">Hypocotyl of etiolated seedlings</tissue>
    </source>
</reference>
<dbReference type="GO" id="GO:0045893">
    <property type="term" value="P:positive regulation of DNA-templated transcription"/>
    <property type="evidence" value="ECO:0007669"/>
    <property type="project" value="TreeGrafter"/>
</dbReference>
<keyword evidence="4" id="KW-0489">Methyltransferase</keyword>
<name>A0A445EXW1_GLYSO</name>
<protein>
    <submittedName>
        <fullName evidence="4">Histone-lysine N-methyltransferase TRX1</fullName>
    </submittedName>
</protein>
<evidence type="ECO:0000313" key="5">
    <source>
        <dbReference type="Proteomes" id="UP000289340"/>
    </source>
</evidence>